<protein>
    <submittedName>
        <fullName evidence="1">Uncharacterized protein</fullName>
    </submittedName>
</protein>
<gene>
    <name evidence="1" type="ORF">MGWOODY_XGa600</name>
</gene>
<name>A0A160TVU1_9ZZZZ</name>
<accession>A0A160TVU1</accession>
<sequence length="38" mass="3926">MVDRVSISLADVSACIRDQACLAPIEIGSAVARDAAHT</sequence>
<organism evidence="1">
    <name type="scientific">hydrothermal vent metagenome</name>
    <dbReference type="NCBI Taxonomy" id="652676"/>
    <lineage>
        <taxon>unclassified sequences</taxon>
        <taxon>metagenomes</taxon>
        <taxon>ecological metagenomes</taxon>
    </lineage>
</organism>
<reference evidence="1" key="1">
    <citation type="submission" date="2015-10" db="EMBL/GenBank/DDBJ databases">
        <authorList>
            <person name="Gilbert D.G."/>
        </authorList>
    </citation>
    <scope>NUCLEOTIDE SEQUENCE</scope>
</reference>
<dbReference type="AlphaFoldDB" id="A0A160TVU1"/>
<evidence type="ECO:0000313" key="1">
    <source>
        <dbReference type="EMBL" id="CUS52712.1"/>
    </source>
</evidence>
<proteinExistence type="predicted"/>
<dbReference type="EMBL" id="CZRL01000086">
    <property type="protein sequence ID" value="CUS52712.1"/>
    <property type="molecule type" value="Genomic_DNA"/>
</dbReference>